<keyword evidence="4" id="KW-1185">Reference proteome</keyword>
<dbReference type="InterPro" id="IPR001855">
    <property type="entry name" value="Defensin_beta-like"/>
</dbReference>
<proteinExistence type="predicted"/>
<feature type="signal peptide" evidence="1">
    <location>
        <begin position="1"/>
        <end position="23"/>
    </location>
</feature>
<sequence>MKVFWVIPLFLLRTLLTSPGLSALRDLDEISCLYIKNTDCQKHCPLYALNLGSCSEGKMCCKSLINHMISCKINGAHCLVWHCLDNYKKIGVCSRGSPCCLRQY</sequence>
<evidence type="ECO:0000313" key="3">
    <source>
        <dbReference type="EMBL" id="CAI5771419.1"/>
    </source>
</evidence>
<feature type="domain" description="Beta-defensin-like" evidence="2">
    <location>
        <begin position="68"/>
        <end position="100"/>
    </location>
</feature>
<evidence type="ECO:0000313" key="4">
    <source>
        <dbReference type="Proteomes" id="UP001178461"/>
    </source>
</evidence>
<dbReference type="Pfam" id="PF00711">
    <property type="entry name" value="Defensin_beta"/>
    <property type="match status" value="1"/>
</dbReference>
<reference evidence="3" key="1">
    <citation type="submission" date="2022-12" db="EMBL/GenBank/DDBJ databases">
        <authorList>
            <person name="Alioto T."/>
            <person name="Alioto T."/>
            <person name="Gomez Garrido J."/>
        </authorList>
    </citation>
    <scope>NUCLEOTIDE SEQUENCE</scope>
</reference>
<feature type="chain" id="PRO_5041200389" evidence="1">
    <location>
        <begin position="24"/>
        <end position="104"/>
    </location>
</feature>
<protein>
    <submittedName>
        <fullName evidence="3">---NA</fullName>
    </submittedName>
</protein>
<dbReference type="EMBL" id="OX395128">
    <property type="protein sequence ID" value="CAI5771419.1"/>
    <property type="molecule type" value="Genomic_DNA"/>
</dbReference>
<dbReference type="AlphaFoldDB" id="A0AA35K631"/>
<accession>A0AA35K631</accession>
<dbReference type="Gene3D" id="3.10.360.10">
    <property type="entry name" value="Antimicrobial Peptide, Beta-defensin 2, Chain A"/>
    <property type="match status" value="1"/>
</dbReference>
<dbReference type="SUPFAM" id="SSF57392">
    <property type="entry name" value="Defensin-like"/>
    <property type="match status" value="1"/>
</dbReference>
<gene>
    <name evidence="3" type="ORF">PODLI_1B028628</name>
</gene>
<dbReference type="GO" id="GO:0006952">
    <property type="term" value="P:defense response"/>
    <property type="evidence" value="ECO:0007669"/>
    <property type="project" value="InterPro"/>
</dbReference>
<organism evidence="3 4">
    <name type="scientific">Podarcis lilfordi</name>
    <name type="common">Lilford's wall lizard</name>
    <dbReference type="NCBI Taxonomy" id="74358"/>
    <lineage>
        <taxon>Eukaryota</taxon>
        <taxon>Metazoa</taxon>
        <taxon>Chordata</taxon>
        <taxon>Craniata</taxon>
        <taxon>Vertebrata</taxon>
        <taxon>Euteleostomi</taxon>
        <taxon>Lepidosauria</taxon>
        <taxon>Squamata</taxon>
        <taxon>Bifurcata</taxon>
        <taxon>Unidentata</taxon>
        <taxon>Episquamata</taxon>
        <taxon>Laterata</taxon>
        <taxon>Lacertibaenia</taxon>
        <taxon>Lacertidae</taxon>
        <taxon>Podarcis</taxon>
    </lineage>
</organism>
<keyword evidence="1" id="KW-0732">Signal</keyword>
<name>A0AA35K631_9SAUR</name>
<dbReference type="Proteomes" id="UP001178461">
    <property type="component" value="Chromosome 3"/>
</dbReference>
<dbReference type="GO" id="GO:0005576">
    <property type="term" value="C:extracellular region"/>
    <property type="evidence" value="ECO:0007669"/>
    <property type="project" value="InterPro"/>
</dbReference>
<evidence type="ECO:0000256" key="1">
    <source>
        <dbReference type="SAM" id="SignalP"/>
    </source>
</evidence>
<evidence type="ECO:0000259" key="2">
    <source>
        <dbReference type="Pfam" id="PF00711"/>
    </source>
</evidence>